<dbReference type="RefSeq" id="WP_200747976.1">
    <property type="nucleotide sequence ID" value="NZ_JAEOAH010000003.1"/>
</dbReference>
<evidence type="ECO:0008006" key="3">
    <source>
        <dbReference type="Google" id="ProtNLM"/>
    </source>
</evidence>
<keyword evidence="2" id="KW-1185">Reference proteome</keyword>
<proteinExistence type="predicted"/>
<organism evidence="1 2">
    <name type="scientific">Viridibacillus soli</name>
    <dbReference type="NCBI Taxonomy" id="2798301"/>
    <lineage>
        <taxon>Bacteria</taxon>
        <taxon>Bacillati</taxon>
        <taxon>Bacillota</taxon>
        <taxon>Bacilli</taxon>
        <taxon>Bacillales</taxon>
        <taxon>Caryophanaceae</taxon>
        <taxon>Viridibacillus</taxon>
    </lineage>
</organism>
<evidence type="ECO:0000313" key="1">
    <source>
        <dbReference type="EMBL" id="MBK3493976.1"/>
    </source>
</evidence>
<protein>
    <recommendedName>
        <fullName evidence="3">IrrE N-terminal-like domain-containing protein</fullName>
    </recommendedName>
</protein>
<name>A0ABS1H3J5_9BACL</name>
<sequence>MEYSTAKFEIELFTERVAKDFRETYINDTTFIGAGIETILNLKNISIVYKVINDGIEESDRVYGGLVTLPNSKQYVIVNTKYNTRIQYFTLAHELWHVIENQSYEIYDYRPGEAVEELSERAGDHFAATLMLNEHVVKSIYSQSIKNNMTLLDTIYYIADMSIMPYVSVRRRIDELIKIEDESPQIKKEFKFLSTWIEEDFIYKRTEILGYAHTYDAPKMFNYFQEYRNILNELVKSGEITEENASIKISPFENNVS</sequence>
<evidence type="ECO:0000313" key="2">
    <source>
        <dbReference type="Proteomes" id="UP000618943"/>
    </source>
</evidence>
<comment type="caution">
    <text evidence="1">The sequence shown here is derived from an EMBL/GenBank/DDBJ whole genome shotgun (WGS) entry which is preliminary data.</text>
</comment>
<reference evidence="1 2" key="1">
    <citation type="submission" date="2020-12" db="EMBL/GenBank/DDBJ databases">
        <title>YIM B01967 draft genome.</title>
        <authorList>
            <person name="Yan X."/>
        </authorList>
    </citation>
    <scope>NUCLEOTIDE SEQUENCE [LARGE SCALE GENOMIC DNA]</scope>
    <source>
        <strain evidence="1 2">YIM B01967</strain>
    </source>
</reference>
<accession>A0ABS1H3J5</accession>
<dbReference type="EMBL" id="JAEOAH010000003">
    <property type="protein sequence ID" value="MBK3493976.1"/>
    <property type="molecule type" value="Genomic_DNA"/>
</dbReference>
<gene>
    <name evidence="1" type="ORF">JFL43_03700</name>
</gene>
<dbReference type="Gene3D" id="1.10.10.2910">
    <property type="match status" value="1"/>
</dbReference>
<dbReference type="Proteomes" id="UP000618943">
    <property type="component" value="Unassembled WGS sequence"/>
</dbReference>